<evidence type="ECO:0000313" key="25">
    <source>
        <dbReference type="Proteomes" id="UP000808372"/>
    </source>
</evidence>
<evidence type="ECO:0000313" key="27">
    <source>
        <dbReference type="RefSeq" id="XP_038868413.1"/>
    </source>
</evidence>
<evidence type="ECO:0000256" key="17">
    <source>
        <dbReference type="ARBA" id="ARBA00041976"/>
    </source>
</evidence>
<proteinExistence type="inferred from homology"/>
<keyword evidence="9" id="KW-0443">Lipid metabolism</keyword>
<evidence type="ECO:0000256" key="22">
    <source>
        <dbReference type="ARBA" id="ARBA00048805"/>
    </source>
</evidence>
<dbReference type="RefSeq" id="XP_038868413.1">
    <property type="nucleotide sequence ID" value="XM_039012485.1"/>
</dbReference>
<evidence type="ECO:0000256" key="10">
    <source>
        <dbReference type="ARBA" id="ARBA00023136"/>
    </source>
</evidence>
<evidence type="ECO:0000256" key="15">
    <source>
        <dbReference type="ARBA" id="ARBA00041341"/>
    </source>
</evidence>
<keyword evidence="6" id="KW-0735">Signal-anchor</keyword>
<sequence length="416" mass="48016">MRISKRCGSNRRLLLPLMVLGLMILLAVVTLNWFDTESQMPLAWHVDPNHRKLVHSFVRGVLSNQCRPAFARKGVEARLQISSHVTDPFLWRDTLLTPEMFKYPPPFGFCDMHGKLKDVLNLLPAQPEQLKKECRRCVVMGNGGILRGLELGTLLDQFDVVIRLNSGPLRNYSKDVGNRTSIRMSYPEGSPKVWEDVDPELQFVAVVYKAVDFNWIRAMINRQRVVSCKAHHQKHEQNINLKKKGMKSGNVQTWLSDLKCKFRHCLLLYLTLDLFLFQSLWDWLFFWQKVPEKIPVDLSKFRLLNLEIIRQMAMDLLAYPSPQQRLWGWDQNVPTMGISALNLATYLCDEVSLAGFGYNLSQKEMPLHYYDNIPMTAMLEQNMHNVDRERALLQSLVREGTVSDLTGGLHCTFCPS</sequence>
<keyword evidence="8" id="KW-0333">Golgi apparatus</keyword>
<evidence type="ECO:0000256" key="24">
    <source>
        <dbReference type="SAM" id="Phobius"/>
    </source>
</evidence>
<evidence type="ECO:0000256" key="7">
    <source>
        <dbReference type="ARBA" id="ARBA00022989"/>
    </source>
</evidence>
<dbReference type="InterPro" id="IPR038578">
    <property type="entry name" value="GT29-like_sf"/>
</dbReference>
<accession>A0A8U1H4A7</accession>
<dbReference type="CTD" id="8869"/>
<evidence type="ECO:0000256" key="8">
    <source>
        <dbReference type="ARBA" id="ARBA00023034"/>
    </source>
</evidence>
<comment type="catalytic activity">
    <reaction evidence="21">
        <text>a beta-D-Gal-(1&lt;-&gt;1')-ceramide + CMP-N-acetyl-beta-neuraminate = N-acetyl-alpha-neuraminosyl-(2-&gt;3)-beta-D-galactosyl-(1&lt;-&gt;1')-ceramide + CMP + H(+)</text>
        <dbReference type="Rhea" id="RHEA:41780"/>
        <dbReference type="ChEBI" id="CHEBI:15378"/>
        <dbReference type="ChEBI" id="CHEBI:57812"/>
        <dbReference type="ChEBI" id="CHEBI:60377"/>
        <dbReference type="ChEBI" id="CHEBI:82643"/>
        <dbReference type="ChEBI" id="CHEBI:143593"/>
    </reaction>
    <physiologicalReaction direction="left-to-right" evidence="21">
        <dbReference type="Rhea" id="RHEA:41781"/>
    </physiologicalReaction>
</comment>
<dbReference type="Proteomes" id="UP000808372">
    <property type="component" value="Chromosome 17"/>
</dbReference>
<keyword evidence="4" id="KW-0808">Transferase</keyword>
<evidence type="ECO:0000256" key="5">
    <source>
        <dbReference type="ARBA" id="ARBA00022692"/>
    </source>
</evidence>
<keyword evidence="7 24" id="KW-1133">Transmembrane helix</keyword>
<evidence type="ECO:0000256" key="2">
    <source>
        <dbReference type="ARBA" id="ARBA00006003"/>
    </source>
</evidence>
<comment type="catalytic activity">
    <reaction evidence="23">
        <text>ganglioside GA1 (d18:1(4E)/18:0) + CMP-N-acetyl-beta-neuraminate = ganglioside GM1 (d18:1(4E)/18:0) + CMP + H(+)</text>
        <dbReference type="Rhea" id="RHEA:41784"/>
        <dbReference type="ChEBI" id="CHEBI:15378"/>
        <dbReference type="ChEBI" id="CHEBI:57812"/>
        <dbReference type="ChEBI" id="CHEBI:60377"/>
        <dbReference type="ChEBI" id="CHEBI:73110"/>
        <dbReference type="ChEBI" id="CHEBI:78484"/>
    </reaction>
    <physiologicalReaction direction="left-to-right" evidence="23">
        <dbReference type="Rhea" id="RHEA:41785"/>
    </physiologicalReaction>
</comment>
<dbReference type="GO" id="GO:0006629">
    <property type="term" value="P:lipid metabolic process"/>
    <property type="evidence" value="ECO:0007669"/>
    <property type="project" value="UniProtKB-KW"/>
</dbReference>
<evidence type="ECO:0000256" key="16">
    <source>
        <dbReference type="ARBA" id="ARBA00041896"/>
    </source>
</evidence>
<keyword evidence="12" id="KW-0325">Glycoprotein</keyword>
<keyword evidence="10 24" id="KW-0472">Membrane</keyword>
<dbReference type="InterPro" id="IPR001675">
    <property type="entry name" value="Glyco_trans_29"/>
</dbReference>
<evidence type="ECO:0000256" key="11">
    <source>
        <dbReference type="ARBA" id="ARBA00023157"/>
    </source>
</evidence>
<dbReference type="KEGG" id="snh:120062485"/>
<reference evidence="26 27" key="1">
    <citation type="submission" date="2025-04" db="UniProtKB">
        <authorList>
            <consortium name="RefSeq"/>
        </authorList>
    </citation>
    <scope>IDENTIFICATION</scope>
    <source>
        <tissue evidence="26 27">White muscle</tissue>
    </source>
</reference>
<evidence type="ECO:0000256" key="9">
    <source>
        <dbReference type="ARBA" id="ARBA00023098"/>
    </source>
</evidence>
<evidence type="ECO:0000256" key="13">
    <source>
        <dbReference type="ARBA" id="ARBA00039111"/>
    </source>
</evidence>
<keyword evidence="3" id="KW-0328">Glycosyltransferase</keyword>
<dbReference type="Gene3D" id="3.90.1480.20">
    <property type="entry name" value="Glycosyl transferase family 29"/>
    <property type="match status" value="1"/>
</dbReference>
<comment type="function">
    <text evidence="20">Transfers the sialyl group (N-acetyl-alpha-neuraminyl or NeuAc) from CMP-NeuAc to the non-reducing terminal galactose (Gal) of glycosphingolipids forming gangliosides (important molecules involved in the regulation of multiple cellular processes, including cell proliferation and differentiation, apoptosis, embryogenesis, development, and oncogenesis). Mainly involved in the biosynthesis of ganglioside GM3 but can also use different glycolipids as substrate acceptors such as D-galactosylceramide (GalCer), asialo-GM2 (GA2) and asialo-GM1 (GA1), although less preferentially than beta-D-Gal-(1-&gt;4)-beta-D-Glc-(1&lt;-&gt;1)-Cer (LacCer).</text>
</comment>
<evidence type="ECO:0000256" key="4">
    <source>
        <dbReference type="ARBA" id="ARBA00022679"/>
    </source>
</evidence>
<dbReference type="GO" id="GO:0047291">
    <property type="term" value="F:lactosylceramide alpha-2,3-sialyltransferase activity"/>
    <property type="evidence" value="ECO:0007669"/>
    <property type="project" value="UniProtKB-EC"/>
</dbReference>
<keyword evidence="25" id="KW-1185">Reference proteome</keyword>
<evidence type="ECO:0000256" key="19">
    <source>
        <dbReference type="ARBA" id="ARBA00043651"/>
    </source>
</evidence>
<evidence type="ECO:0000256" key="21">
    <source>
        <dbReference type="ARBA" id="ARBA00048050"/>
    </source>
</evidence>
<name>A0A8U1H4A7_SALNM</name>
<dbReference type="AlphaFoldDB" id="A0A8U1H4A7"/>
<dbReference type="GO" id="GO:0000139">
    <property type="term" value="C:Golgi membrane"/>
    <property type="evidence" value="ECO:0007669"/>
    <property type="project" value="UniProtKB-SubCell"/>
</dbReference>
<evidence type="ECO:0000256" key="3">
    <source>
        <dbReference type="ARBA" id="ARBA00022676"/>
    </source>
</evidence>
<comment type="catalytic activity">
    <reaction evidence="22">
        <text>ganglioside GA2 (d18:1(4E)/18:0) + CMP-N-acetyl-beta-neuraminate = ganglioside GM2 (d18:1(4E)/18:0) + CMP + H(+)</text>
        <dbReference type="Rhea" id="RHEA:41776"/>
        <dbReference type="ChEBI" id="CHEBI:15378"/>
        <dbReference type="ChEBI" id="CHEBI:57812"/>
        <dbReference type="ChEBI" id="CHEBI:60377"/>
        <dbReference type="ChEBI" id="CHEBI:78485"/>
        <dbReference type="ChEBI" id="CHEBI:78486"/>
    </reaction>
    <physiologicalReaction direction="left-to-right" evidence="22">
        <dbReference type="Rhea" id="RHEA:41777"/>
    </physiologicalReaction>
</comment>
<dbReference type="RefSeq" id="XP_038868412.1">
    <property type="nucleotide sequence ID" value="XM_039012484.1"/>
</dbReference>
<organism evidence="25 26">
    <name type="scientific">Salvelinus namaycush</name>
    <name type="common">Lake trout</name>
    <name type="synonym">Salmo namaycush</name>
    <dbReference type="NCBI Taxonomy" id="8040"/>
    <lineage>
        <taxon>Eukaryota</taxon>
        <taxon>Metazoa</taxon>
        <taxon>Chordata</taxon>
        <taxon>Craniata</taxon>
        <taxon>Vertebrata</taxon>
        <taxon>Euteleostomi</taxon>
        <taxon>Actinopterygii</taxon>
        <taxon>Neopterygii</taxon>
        <taxon>Teleostei</taxon>
        <taxon>Protacanthopterygii</taxon>
        <taxon>Salmoniformes</taxon>
        <taxon>Salmonidae</taxon>
        <taxon>Salmoninae</taxon>
        <taxon>Salvelinus</taxon>
    </lineage>
</organism>
<feature type="transmembrane region" description="Helical" evidence="24">
    <location>
        <begin position="12"/>
        <end position="34"/>
    </location>
</feature>
<protein>
    <recommendedName>
        <fullName evidence="14">Lactosylceramide alpha-2,3-sialyltransferase</fullName>
        <ecNumber evidence="13">2.4.3.9</ecNumber>
    </recommendedName>
    <alternativeName>
        <fullName evidence="15">CMP-NeuAc:lactosylceramide alpha-2,3-sialyltransferase</fullName>
    </alternativeName>
    <alternativeName>
        <fullName evidence="18">Ganglioside GM3 synthase</fullName>
    </alternativeName>
    <alternativeName>
        <fullName evidence="17">ST3Gal V</fullName>
    </alternativeName>
    <alternativeName>
        <fullName evidence="16">Sialyltransferase 9</fullName>
    </alternativeName>
</protein>
<evidence type="ECO:0000256" key="1">
    <source>
        <dbReference type="ARBA" id="ARBA00004323"/>
    </source>
</evidence>
<evidence type="ECO:0000256" key="23">
    <source>
        <dbReference type="ARBA" id="ARBA00049539"/>
    </source>
</evidence>
<evidence type="ECO:0000256" key="14">
    <source>
        <dbReference type="ARBA" id="ARBA00039792"/>
    </source>
</evidence>
<keyword evidence="11" id="KW-1015">Disulfide bond</keyword>
<dbReference type="PANTHER" id="PTHR13713">
    <property type="entry name" value="SIALYLTRANSFERASE"/>
    <property type="match status" value="1"/>
</dbReference>
<dbReference type="PANTHER" id="PTHR13713:SF60">
    <property type="entry name" value="LACTOSYLCERAMIDE ALPHA-2,3-SIALYLTRANSFERASE"/>
    <property type="match status" value="1"/>
</dbReference>
<comment type="similarity">
    <text evidence="2">Belongs to the glycosyltransferase 29 family.</text>
</comment>
<gene>
    <name evidence="26 27" type="primary">st3gal5</name>
</gene>
<evidence type="ECO:0000313" key="26">
    <source>
        <dbReference type="RefSeq" id="XP_038868412.1"/>
    </source>
</evidence>
<evidence type="ECO:0000256" key="12">
    <source>
        <dbReference type="ARBA" id="ARBA00023180"/>
    </source>
</evidence>
<dbReference type="Pfam" id="PF00777">
    <property type="entry name" value="Glyco_transf_29"/>
    <property type="match status" value="2"/>
</dbReference>
<dbReference type="GeneID" id="120062485"/>
<evidence type="ECO:0000256" key="18">
    <source>
        <dbReference type="ARBA" id="ARBA00042545"/>
    </source>
</evidence>
<evidence type="ECO:0000256" key="6">
    <source>
        <dbReference type="ARBA" id="ARBA00022968"/>
    </source>
</evidence>
<evidence type="ECO:0000256" key="20">
    <source>
        <dbReference type="ARBA" id="ARBA00045587"/>
    </source>
</evidence>
<dbReference type="EC" id="2.4.3.9" evidence="13"/>
<comment type="subcellular location">
    <subcellularLocation>
        <location evidence="1">Golgi apparatus membrane</location>
        <topology evidence="1">Single-pass type II membrane protein</topology>
    </subcellularLocation>
</comment>
<comment type="catalytic activity">
    <reaction evidence="19">
        <text>a beta-D-Gal-(1-&gt;4)-beta-D-Glc-(1&lt;-&gt;1)-Cer(d18:1(4E)) + CMP-N-acetyl-beta-neuraminate = a ganglioside GM3 (d18:1(4E)) + CMP + H(+)</text>
        <dbReference type="Rhea" id="RHEA:18417"/>
        <dbReference type="ChEBI" id="CHEBI:15378"/>
        <dbReference type="ChEBI" id="CHEBI:17950"/>
        <dbReference type="ChEBI" id="CHEBI:57812"/>
        <dbReference type="ChEBI" id="CHEBI:60065"/>
        <dbReference type="ChEBI" id="CHEBI:60377"/>
        <dbReference type="EC" id="2.4.3.9"/>
    </reaction>
    <physiologicalReaction direction="left-to-right" evidence="19">
        <dbReference type="Rhea" id="RHEA:18418"/>
    </physiologicalReaction>
</comment>
<dbReference type="InterPro" id="IPR051142">
    <property type="entry name" value="Glycosyltransferase_29"/>
</dbReference>
<keyword evidence="5 24" id="KW-0812">Transmembrane</keyword>